<organism evidence="5 6">
    <name type="scientific">Conexibacter woesei (strain DSM 14684 / CCUG 47730 / CIP 108061 / JCM 11494 / NBRC 100937 / ID131577)</name>
    <dbReference type="NCBI Taxonomy" id="469383"/>
    <lineage>
        <taxon>Bacteria</taxon>
        <taxon>Bacillati</taxon>
        <taxon>Actinomycetota</taxon>
        <taxon>Thermoleophilia</taxon>
        <taxon>Solirubrobacterales</taxon>
        <taxon>Conexibacteraceae</taxon>
        <taxon>Conexibacter</taxon>
    </lineage>
</organism>
<keyword evidence="3" id="KW-0677">Repeat</keyword>
<reference evidence="5 6" key="1">
    <citation type="journal article" date="2010" name="Stand. Genomic Sci.">
        <title>Complete genome sequence of Conexibacter woesei type strain (ID131577).</title>
        <authorList>
            <person name="Pukall R."/>
            <person name="Lapidus A."/>
            <person name="Glavina Del Rio T."/>
            <person name="Copeland A."/>
            <person name="Tice H."/>
            <person name="Cheng J.-F."/>
            <person name="Lucas S."/>
            <person name="Chen F."/>
            <person name="Nolan M."/>
            <person name="Bruce D."/>
            <person name="Goodwin L."/>
            <person name="Pitluck S."/>
            <person name="Mavromatis K."/>
            <person name="Ivanova N."/>
            <person name="Ovchinnikova G."/>
            <person name="Pati A."/>
            <person name="Chen A."/>
            <person name="Palaniappan K."/>
            <person name="Land M."/>
            <person name="Hauser L."/>
            <person name="Chang Y.-J."/>
            <person name="Jeffries C.D."/>
            <person name="Chain P."/>
            <person name="Meincke L."/>
            <person name="Sims D."/>
            <person name="Brettin T."/>
            <person name="Detter J.C."/>
            <person name="Rohde M."/>
            <person name="Goeker M."/>
            <person name="Bristow J."/>
            <person name="Eisen J.A."/>
            <person name="Markowitz V."/>
            <person name="Kyrpides N.C."/>
            <person name="Klenk H.-P."/>
            <person name="Hugenholtz P."/>
        </authorList>
    </citation>
    <scope>NUCLEOTIDE SEQUENCE [LARGE SCALE GENOMIC DNA]</scope>
    <source>
        <strain evidence="6">DSM 14684 / CIP 108061 / JCM 11494 / NBRC 100937 / ID131577</strain>
    </source>
</reference>
<dbReference type="SUPFAM" id="SSF51161">
    <property type="entry name" value="Trimeric LpxA-like enzymes"/>
    <property type="match status" value="1"/>
</dbReference>
<keyword evidence="6" id="KW-1185">Reference proteome</keyword>
<name>D3FF78_CONWI</name>
<dbReference type="eggNOG" id="COG0110">
    <property type="taxonomic scope" value="Bacteria"/>
</dbReference>
<dbReference type="InterPro" id="IPR051159">
    <property type="entry name" value="Hexapeptide_acetyltransf"/>
</dbReference>
<dbReference type="Proteomes" id="UP000008229">
    <property type="component" value="Chromosome"/>
</dbReference>
<evidence type="ECO:0000313" key="5">
    <source>
        <dbReference type="EMBL" id="ADB51795.1"/>
    </source>
</evidence>
<dbReference type="STRING" id="469383.Cwoe_3377"/>
<dbReference type="InterPro" id="IPR011004">
    <property type="entry name" value="Trimer_LpxA-like_sf"/>
</dbReference>
<evidence type="ECO:0000256" key="4">
    <source>
        <dbReference type="ARBA" id="ARBA00023315"/>
    </source>
</evidence>
<reference evidence="6" key="2">
    <citation type="submission" date="2010-01" db="EMBL/GenBank/DDBJ databases">
        <title>The complete genome of Conexibacter woesei DSM 14684.</title>
        <authorList>
            <consortium name="US DOE Joint Genome Institute (JGI-PGF)"/>
            <person name="Lucas S."/>
            <person name="Copeland A."/>
            <person name="Lapidus A."/>
            <person name="Glavina del Rio T."/>
            <person name="Dalin E."/>
            <person name="Tice H."/>
            <person name="Bruce D."/>
            <person name="Goodwin L."/>
            <person name="Pitluck S."/>
            <person name="Kyrpides N."/>
            <person name="Mavromatis K."/>
            <person name="Ivanova N."/>
            <person name="Mikhailova N."/>
            <person name="Chertkov O."/>
            <person name="Brettin T."/>
            <person name="Detter J.C."/>
            <person name="Han C."/>
            <person name="Larimer F."/>
            <person name="Land M."/>
            <person name="Hauser L."/>
            <person name="Markowitz V."/>
            <person name="Cheng J.-F."/>
            <person name="Hugenholtz P."/>
            <person name="Woyke T."/>
            <person name="Wu D."/>
            <person name="Pukall R."/>
            <person name="Steenblock K."/>
            <person name="Schneider S."/>
            <person name="Klenk H.-P."/>
            <person name="Eisen J.A."/>
        </authorList>
    </citation>
    <scope>NUCLEOTIDE SEQUENCE [LARGE SCALE GENOMIC DNA]</scope>
    <source>
        <strain evidence="6">DSM 14684 / CIP 108061 / JCM 11494 / NBRC 100937 / ID131577</strain>
    </source>
</reference>
<dbReference type="EMBL" id="CP001854">
    <property type="protein sequence ID" value="ADB51795.1"/>
    <property type="molecule type" value="Genomic_DNA"/>
</dbReference>
<dbReference type="HOGENOM" id="CLU_051638_3_4_11"/>
<dbReference type="Gene3D" id="2.160.10.10">
    <property type="entry name" value="Hexapeptide repeat proteins"/>
    <property type="match status" value="1"/>
</dbReference>
<comment type="similarity">
    <text evidence="1">Belongs to the transferase hexapeptide repeat family.</text>
</comment>
<dbReference type="Pfam" id="PF00132">
    <property type="entry name" value="Hexapep"/>
    <property type="match status" value="1"/>
</dbReference>
<keyword evidence="2 5" id="KW-0808">Transferase</keyword>
<accession>D3FF78</accession>
<evidence type="ECO:0000256" key="2">
    <source>
        <dbReference type="ARBA" id="ARBA00022679"/>
    </source>
</evidence>
<evidence type="ECO:0000256" key="3">
    <source>
        <dbReference type="ARBA" id="ARBA00022737"/>
    </source>
</evidence>
<dbReference type="FunFam" id="2.160.10.10:FF:000025">
    <property type="entry name" value="Hexapeptide-repeat containing-acetyltransferase"/>
    <property type="match status" value="1"/>
</dbReference>
<proteinExistence type="inferred from homology"/>
<evidence type="ECO:0000313" key="6">
    <source>
        <dbReference type="Proteomes" id="UP000008229"/>
    </source>
</evidence>
<dbReference type="PROSITE" id="PS00101">
    <property type="entry name" value="HEXAPEP_TRANSFERASES"/>
    <property type="match status" value="1"/>
</dbReference>
<protein>
    <submittedName>
        <fullName evidence="5">Hexapaptide repeat-containing transferase</fullName>
    </submittedName>
</protein>
<dbReference type="RefSeq" id="WP_012934846.1">
    <property type="nucleotide sequence ID" value="NC_013739.1"/>
</dbReference>
<dbReference type="AlphaFoldDB" id="D3FF78"/>
<gene>
    <name evidence="5" type="ordered locus">Cwoe_3377</name>
</gene>
<dbReference type="PANTHER" id="PTHR23416">
    <property type="entry name" value="SIALIC ACID SYNTHASE-RELATED"/>
    <property type="match status" value="1"/>
</dbReference>
<dbReference type="PANTHER" id="PTHR23416:SF23">
    <property type="entry name" value="ACETYLTRANSFERASE C18B11.09C-RELATED"/>
    <property type="match status" value="1"/>
</dbReference>
<keyword evidence="4" id="KW-0012">Acyltransferase</keyword>
<sequence length="192" mass="20400">MFRTDPEHAPAPTQDRTVIHSRTPESRAAYAEIRRAWEILGRLNALPPGDFDAMRALLGELTGQELDPSVRVLPPFHTDGGRNLRFGRNVFVNHGCTAMDLGGIDIGDDVMIGPNVHLISSGHPLDPATRRSQITTAPVRVGRGVWIAAGAMVLQGVTIGDDAVVAAGAVVTKSVPPRTLVAGVPARAIRAL</sequence>
<dbReference type="InterPro" id="IPR001451">
    <property type="entry name" value="Hexapep"/>
</dbReference>
<dbReference type="KEGG" id="cwo:Cwoe_3377"/>
<dbReference type="InterPro" id="IPR018357">
    <property type="entry name" value="Hexapep_transf_CS"/>
</dbReference>
<dbReference type="OrthoDB" id="2643438at2"/>
<dbReference type="GO" id="GO:0008374">
    <property type="term" value="F:O-acyltransferase activity"/>
    <property type="evidence" value="ECO:0007669"/>
    <property type="project" value="TreeGrafter"/>
</dbReference>
<evidence type="ECO:0000256" key="1">
    <source>
        <dbReference type="ARBA" id="ARBA00007274"/>
    </source>
</evidence>